<accession>A0A9W8Z7J0</accession>
<feature type="compositionally biased region" description="Pro residues" evidence="2">
    <location>
        <begin position="580"/>
        <end position="613"/>
    </location>
</feature>
<dbReference type="EMBL" id="JAPEVA010000132">
    <property type="protein sequence ID" value="KAJ4398343.1"/>
    <property type="molecule type" value="Genomic_DNA"/>
</dbReference>
<feature type="compositionally biased region" description="Polar residues" evidence="2">
    <location>
        <begin position="1"/>
        <end position="39"/>
    </location>
</feature>
<feature type="region of interest" description="Disordered" evidence="2">
    <location>
        <begin position="1"/>
        <end position="146"/>
    </location>
</feature>
<evidence type="ECO:0000313" key="4">
    <source>
        <dbReference type="Proteomes" id="UP001140510"/>
    </source>
</evidence>
<feature type="region of interest" description="Disordered" evidence="2">
    <location>
        <begin position="473"/>
        <end position="499"/>
    </location>
</feature>
<feature type="compositionally biased region" description="Basic and acidic residues" evidence="2">
    <location>
        <begin position="694"/>
        <end position="708"/>
    </location>
</feature>
<proteinExistence type="predicted"/>
<feature type="region of interest" description="Disordered" evidence="2">
    <location>
        <begin position="576"/>
        <end position="848"/>
    </location>
</feature>
<name>A0A9W8Z7J0_9PLEO</name>
<protein>
    <submittedName>
        <fullName evidence="3">Uncharacterized protein</fullName>
    </submittedName>
</protein>
<feature type="compositionally biased region" description="Polar residues" evidence="2">
    <location>
        <begin position="709"/>
        <end position="723"/>
    </location>
</feature>
<evidence type="ECO:0000256" key="2">
    <source>
        <dbReference type="SAM" id="MobiDB-lite"/>
    </source>
</evidence>
<dbReference type="Proteomes" id="UP001140510">
    <property type="component" value="Unassembled WGS sequence"/>
</dbReference>
<sequence>MSTDSGSPNGSFGNNTPLNGTQTPELDQSVSEAVLQVSNAAGKKRRASEDSTQSSRTRPNGVLTRTQSDVSEQQPRRKKRKTVSAPADSADQPPDLTDASTAPNSPEPVPDVAISQSLQNVLPANGDGPAKIPKRLPGRRRQPHPDMNVEVDLRRQLSLKTSYRSVAKVLKGYLDELAQRTVKNLDDDSEFHKNCPEYKLLVDGLDRKRDAQLDYLAAWRSERMNQLERVQIAEKEIQERQYINRFEDLRDDFLQRCYFRMKQIEREWKAAQDDATDDEDNVLPPTYTEDPVQGADNRLGSKFASRSRAYVEADRELESDVKRKTFDQLRKSFVDKDDDADDSIENLTGGFAQFAGPDRTEAIAHYNINSLADAAHDIERTPSPPPPIQLPKAQVIPNDQATMLMFLADLSTAQTNQDPHATAQIPKDPYQPLYAGPPVVGQRLARQSSPIPMSDSSVALPSQMEVEVPMGTAHPGLNGMPVAKTPEVSERLPEKPTPARTTHRIMDMLNNDSDVPVAKARPFVLSTQESQTPAGQDAGIKHETPRGDAARLENIVNQPEQNEQKEHHVDQQLMDALSGPIPPATEPPSPARPAPMPWSQPSAPPQLNVPPPRNADESLIRKDPRETLRKIRELLDRKAEEHGMHVPKDRSRWSPYLRGESDRLQAAPPYDPQRPSAGLQGATDANANPTYRRGSYDRASHWDHDRRQSGSQASRPSPYQGSPPQLYHGEPSRHMPAHQSPYASLPPKPPGPPPANPGNFRFAHYDPVPPPPASRTPYQPPPSGYPPASHPPHPPLPPGPYGHTYPSPYQHAYAPPPGPYQPQAQPPNAAYPPLKIHQSGSASSTPSC</sequence>
<feature type="compositionally biased region" description="Basic and acidic residues" evidence="2">
    <location>
        <begin position="614"/>
        <end position="652"/>
    </location>
</feature>
<feature type="compositionally biased region" description="Basic residues" evidence="2">
    <location>
        <begin position="132"/>
        <end position="142"/>
    </location>
</feature>
<feature type="coiled-coil region" evidence="1">
    <location>
        <begin position="216"/>
        <end position="252"/>
    </location>
</feature>
<dbReference type="AlphaFoldDB" id="A0A9W8Z7J0"/>
<keyword evidence="4" id="KW-1185">Reference proteome</keyword>
<feature type="compositionally biased region" description="Polar residues" evidence="2">
    <location>
        <begin position="50"/>
        <end position="73"/>
    </location>
</feature>
<evidence type="ECO:0000256" key="1">
    <source>
        <dbReference type="SAM" id="Coils"/>
    </source>
</evidence>
<feature type="compositionally biased region" description="Low complexity" evidence="2">
    <location>
        <begin position="821"/>
        <end position="833"/>
    </location>
</feature>
<feature type="compositionally biased region" description="Polar residues" evidence="2">
    <location>
        <begin position="838"/>
        <end position="848"/>
    </location>
</feature>
<feature type="region of interest" description="Disordered" evidence="2">
    <location>
        <begin position="271"/>
        <end position="298"/>
    </location>
</feature>
<feature type="compositionally biased region" description="Low complexity" evidence="2">
    <location>
        <begin position="801"/>
        <end position="813"/>
    </location>
</feature>
<keyword evidence="1" id="KW-0175">Coiled coil</keyword>
<organism evidence="3 4">
    <name type="scientific">Didymella pomorum</name>
    <dbReference type="NCBI Taxonomy" id="749634"/>
    <lineage>
        <taxon>Eukaryota</taxon>
        <taxon>Fungi</taxon>
        <taxon>Dikarya</taxon>
        <taxon>Ascomycota</taxon>
        <taxon>Pezizomycotina</taxon>
        <taxon>Dothideomycetes</taxon>
        <taxon>Pleosporomycetidae</taxon>
        <taxon>Pleosporales</taxon>
        <taxon>Pleosporineae</taxon>
        <taxon>Didymellaceae</taxon>
        <taxon>Didymella</taxon>
    </lineage>
</organism>
<feature type="compositionally biased region" description="Pro residues" evidence="2">
    <location>
        <begin position="767"/>
        <end position="800"/>
    </location>
</feature>
<evidence type="ECO:0000313" key="3">
    <source>
        <dbReference type="EMBL" id="KAJ4398343.1"/>
    </source>
</evidence>
<dbReference type="OrthoDB" id="4188028at2759"/>
<feature type="compositionally biased region" description="Pro residues" evidence="2">
    <location>
        <begin position="744"/>
        <end position="756"/>
    </location>
</feature>
<comment type="caution">
    <text evidence="3">The sequence shown here is derived from an EMBL/GenBank/DDBJ whole genome shotgun (WGS) entry which is preliminary data.</text>
</comment>
<gene>
    <name evidence="3" type="ORF">N0V91_010253</name>
</gene>
<reference evidence="3" key="1">
    <citation type="submission" date="2022-10" db="EMBL/GenBank/DDBJ databases">
        <title>Tapping the CABI collections for fungal endophytes: first genome assemblies for Collariella, Neodidymelliopsis, Ascochyta clinopodiicola, Didymella pomorum, Didymosphaeria variabile, Neocosmospora piperis and Neocucurbitaria cava.</title>
        <authorList>
            <person name="Hill R."/>
        </authorList>
    </citation>
    <scope>NUCLEOTIDE SEQUENCE</scope>
    <source>
        <strain evidence="3">IMI 355091</strain>
    </source>
</reference>